<dbReference type="GO" id="GO:0004176">
    <property type="term" value="F:ATP-dependent peptidase activity"/>
    <property type="evidence" value="ECO:0007669"/>
    <property type="project" value="InterPro"/>
</dbReference>
<organism evidence="2 3">
    <name type="scientific">Meloidogyne hapla</name>
    <name type="common">Root-knot nematode worm</name>
    <dbReference type="NCBI Taxonomy" id="6305"/>
    <lineage>
        <taxon>Eukaryota</taxon>
        <taxon>Metazoa</taxon>
        <taxon>Ecdysozoa</taxon>
        <taxon>Nematoda</taxon>
        <taxon>Chromadorea</taxon>
        <taxon>Rhabditida</taxon>
        <taxon>Tylenchina</taxon>
        <taxon>Tylenchomorpha</taxon>
        <taxon>Tylenchoidea</taxon>
        <taxon>Meloidogynidae</taxon>
        <taxon>Meloidogyninae</taxon>
        <taxon>Meloidogyne</taxon>
    </lineage>
</organism>
<dbReference type="Proteomes" id="UP000095281">
    <property type="component" value="Unplaced"/>
</dbReference>
<reference evidence="3" key="1">
    <citation type="submission" date="2016-11" db="UniProtKB">
        <authorList>
            <consortium name="WormBaseParasite"/>
        </authorList>
    </citation>
    <scope>IDENTIFICATION</scope>
</reference>
<feature type="domain" description="Lon proteolytic" evidence="1">
    <location>
        <begin position="24"/>
        <end position="67"/>
    </location>
</feature>
<dbReference type="AlphaFoldDB" id="A0A1I8B2I4"/>
<dbReference type="GO" id="GO:0004252">
    <property type="term" value="F:serine-type endopeptidase activity"/>
    <property type="evidence" value="ECO:0007669"/>
    <property type="project" value="InterPro"/>
</dbReference>
<dbReference type="InterPro" id="IPR008269">
    <property type="entry name" value="Lon_proteolytic"/>
</dbReference>
<sequence length="70" mass="7528">MSSFVSGERLNILIKLVCGHKTWSKNKCAILAEITLSDKLLAVGGLEAKTTAAQRVGIKALILTKSMQNN</sequence>
<protein>
    <submittedName>
        <fullName evidence="3">Lon proteolytic domain-containing protein</fullName>
    </submittedName>
</protein>
<dbReference type="Gene3D" id="3.30.230.10">
    <property type="match status" value="1"/>
</dbReference>
<proteinExistence type="predicted"/>
<dbReference type="WBParaSite" id="MhA1_Contig1228.frz3.gene6">
    <property type="protein sequence ID" value="MhA1_Contig1228.frz3.gene6"/>
    <property type="gene ID" value="MhA1_Contig1228.frz3.gene6"/>
</dbReference>
<evidence type="ECO:0000313" key="3">
    <source>
        <dbReference type="WBParaSite" id="MhA1_Contig1228.frz3.gene6"/>
    </source>
</evidence>
<dbReference type="InterPro" id="IPR014721">
    <property type="entry name" value="Ribsml_uS5_D2-typ_fold_subgr"/>
</dbReference>
<evidence type="ECO:0000313" key="2">
    <source>
        <dbReference type="Proteomes" id="UP000095281"/>
    </source>
</evidence>
<dbReference type="GO" id="GO:0006508">
    <property type="term" value="P:proteolysis"/>
    <property type="evidence" value="ECO:0007669"/>
    <property type="project" value="InterPro"/>
</dbReference>
<dbReference type="Pfam" id="PF05362">
    <property type="entry name" value="Lon_C"/>
    <property type="match status" value="1"/>
</dbReference>
<dbReference type="PRINTS" id="PR00830">
    <property type="entry name" value="ENDOLAPTASE"/>
</dbReference>
<name>A0A1I8B2I4_MELHA</name>
<keyword evidence="2" id="KW-1185">Reference proteome</keyword>
<evidence type="ECO:0000259" key="1">
    <source>
        <dbReference type="Pfam" id="PF05362"/>
    </source>
</evidence>
<accession>A0A1I8B2I4</accession>